<dbReference type="AlphaFoldDB" id="A0AAX6EDC7"/>
<dbReference type="EMBL" id="JANAVB010037420">
    <property type="protein sequence ID" value="KAJ6801968.1"/>
    <property type="molecule type" value="Genomic_DNA"/>
</dbReference>
<reference evidence="1" key="2">
    <citation type="submission" date="2023-04" db="EMBL/GenBank/DDBJ databases">
        <authorList>
            <person name="Bruccoleri R.E."/>
            <person name="Oakeley E.J."/>
            <person name="Faust A.-M."/>
            <person name="Dessus-Babus S."/>
            <person name="Altorfer M."/>
            <person name="Burckhardt D."/>
            <person name="Oertli M."/>
            <person name="Naumann U."/>
            <person name="Petersen F."/>
            <person name="Wong J."/>
        </authorList>
    </citation>
    <scope>NUCLEOTIDE SEQUENCE</scope>
    <source>
        <strain evidence="1">GSM-AAB239-AS_SAM_17_03QT</strain>
        <tissue evidence="1">Leaf</tissue>
    </source>
</reference>
<comment type="caution">
    <text evidence="1">The sequence shown here is derived from an EMBL/GenBank/DDBJ whole genome shotgun (WGS) entry which is preliminary data.</text>
</comment>
<proteinExistence type="predicted"/>
<keyword evidence="2" id="KW-1185">Reference proteome</keyword>
<accession>A0AAX6EDC7</accession>
<evidence type="ECO:0000313" key="2">
    <source>
        <dbReference type="Proteomes" id="UP001140949"/>
    </source>
</evidence>
<dbReference type="Proteomes" id="UP001140949">
    <property type="component" value="Unassembled WGS sequence"/>
</dbReference>
<gene>
    <name evidence="1" type="ORF">M6B38_192855</name>
</gene>
<sequence>MKLRGTITLMCQKLTLTSQLLQQTKRINSVHFYSK</sequence>
<protein>
    <submittedName>
        <fullName evidence="1">Vicilin-like seed storage protein</fullName>
    </submittedName>
</protein>
<organism evidence="1 2">
    <name type="scientific">Iris pallida</name>
    <name type="common">Sweet iris</name>
    <dbReference type="NCBI Taxonomy" id="29817"/>
    <lineage>
        <taxon>Eukaryota</taxon>
        <taxon>Viridiplantae</taxon>
        <taxon>Streptophyta</taxon>
        <taxon>Embryophyta</taxon>
        <taxon>Tracheophyta</taxon>
        <taxon>Spermatophyta</taxon>
        <taxon>Magnoliopsida</taxon>
        <taxon>Liliopsida</taxon>
        <taxon>Asparagales</taxon>
        <taxon>Iridaceae</taxon>
        <taxon>Iridoideae</taxon>
        <taxon>Irideae</taxon>
        <taxon>Iris</taxon>
    </lineage>
</organism>
<name>A0AAX6EDC7_IRIPA</name>
<reference evidence="1" key="1">
    <citation type="journal article" date="2023" name="GigaByte">
        <title>Genome assembly of the bearded iris, Iris pallida Lam.</title>
        <authorList>
            <person name="Bruccoleri R.E."/>
            <person name="Oakeley E.J."/>
            <person name="Faust A.M.E."/>
            <person name="Altorfer M."/>
            <person name="Dessus-Babus S."/>
            <person name="Burckhardt D."/>
            <person name="Oertli M."/>
            <person name="Naumann U."/>
            <person name="Petersen F."/>
            <person name="Wong J."/>
        </authorList>
    </citation>
    <scope>NUCLEOTIDE SEQUENCE</scope>
    <source>
        <strain evidence="1">GSM-AAB239-AS_SAM_17_03QT</strain>
    </source>
</reference>
<evidence type="ECO:0000313" key="1">
    <source>
        <dbReference type="EMBL" id="KAJ6801968.1"/>
    </source>
</evidence>